<comment type="caution">
    <text evidence="1">The sequence shown here is derived from an EMBL/GenBank/DDBJ whole genome shotgun (WGS) entry which is preliminary data.</text>
</comment>
<evidence type="ECO:0000313" key="1">
    <source>
        <dbReference type="EMBL" id="KWA84087.1"/>
    </source>
</evidence>
<organism evidence="1 2">
    <name type="scientific">Burkholderia ubonensis</name>
    <dbReference type="NCBI Taxonomy" id="101571"/>
    <lineage>
        <taxon>Bacteria</taxon>
        <taxon>Pseudomonadati</taxon>
        <taxon>Pseudomonadota</taxon>
        <taxon>Betaproteobacteria</taxon>
        <taxon>Burkholderiales</taxon>
        <taxon>Burkholderiaceae</taxon>
        <taxon>Burkholderia</taxon>
        <taxon>Burkholderia cepacia complex</taxon>
    </lineage>
</organism>
<proteinExistence type="predicted"/>
<reference evidence="1 2" key="1">
    <citation type="submission" date="2015-11" db="EMBL/GenBank/DDBJ databases">
        <title>Expanding the genomic diversity of Burkholderia species for the development of highly accurate diagnostics.</title>
        <authorList>
            <person name="Sahl J."/>
            <person name="Keim P."/>
            <person name="Wagner D."/>
        </authorList>
    </citation>
    <scope>NUCLEOTIDE SEQUENCE [LARGE SCALE GENOMIC DNA]</scope>
    <source>
        <strain evidence="1 2">MSMB2087WGS</strain>
    </source>
</reference>
<accession>A0A125DME1</accession>
<dbReference type="Proteomes" id="UP000060630">
    <property type="component" value="Unassembled WGS sequence"/>
</dbReference>
<gene>
    <name evidence="1" type="ORF">WL29_22235</name>
</gene>
<name>A0A125DME1_9BURK</name>
<sequence>MTGVLMNKRHHIEDCYIERDGKAGQATLRDEEGTEVFRVPSEWTDDQIARALDLANRFYDAGIQEGKRRKESEIRAALGIAA</sequence>
<dbReference type="AlphaFoldDB" id="A0A125DME1"/>
<protein>
    <submittedName>
        <fullName evidence="1">Uncharacterized protein</fullName>
    </submittedName>
</protein>
<dbReference type="EMBL" id="LPHD01000049">
    <property type="protein sequence ID" value="KWA84087.1"/>
    <property type="molecule type" value="Genomic_DNA"/>
</dbReference>
<evidence type="ECO:0000313" key="2">
    <source>
        <dbReference type="Proteomes" id="UP000060630"/>
    </source>
</evidence>